<dbReference type="eggNOG" id="COG0730">
    <property type="taxonomic scope" value="Bacteria"/>
</dbReference>
<evidence type="ECO:0000313" key="7">
    <source>
        <dbReference type="Proteomes" id="UP000014975"/>
    </source>
</evidence>
<name>S7T940_9BACT</name>
<feature type="transmembrane region" description="Helical" evidence="5">
    <location>
        <begin position="135"/>
        <end position="157"/>
    </location>
</feature>
<evidence type="ECO:0000256" key="5">
    <source>
        <dbReference type="RuleBase" id="RU363041"/>
    </source>
</evidence>
<feature type="transmembrane region" description="Helical" evidence="5">
    <location>
        <begin position="95"/>
        <end position="114"/>
    </location>
</feature>
<dbReference type="PANTHER" id="PTHR43701">
    <property type="entry name" value="MEMBRANE TRANSPORTER PROTEIN MJ0441-RELATED"/>
    <property type="match status" value="1"/>
</dbReference>
<dbReference type="PATRIC" id="fig|1121439.3.peg.1923"/>
<accession>S7T940</accession>
<evidence type="ECO:0000313" key="6">
    <source>
        <dbReference type="EMBL" id="EPR33126.1"/>
    </source>
</evidence>
<dbReference type="RefSeq" id="WP_020887261.1">
    <property type="nucleotide sequence ID" value="NZ_ATHI01000026.1"/>
</dbReference>
<feature type="transmembrane region" description="Helical" evidence="5">
    <location>
        <begin position="197"/>
        <end position="221"/>
    </location>
</feature>
<comment type="similarity">
    <text evidence="5">Belongs to the 4-toluene sulfonate uptake permease (TSUP) (TC 2.A.102) family.</text>
</comment>
<dbReference type="GO" id="GO:0005886">
    <property type="term" value="C:plasma membrane"/>
    <property type="evidence" value="ECO:0007669"/>
    <property type="project" value="UniProtKB-SubCell"/>
</dbReference>
<organism evidence="6 7">
    <name type="scientific">Alkalidesulfovibrio alkalitolerans DSM 16529</name>
    <dbReference type="NCBI Taxonomy" id="1121439"/>
    <lineage>
        <taxon>Bacteria</taxon>
        <taxon>Pseudomonadati</taxon>
        <taxon>Thermodesulfobacteriota</taxon>
        <taxon>Desulfovibrionia</taxon>
        <taxon>Desulfovibrionales</taxon>
        <taxon>Desulfovibrionaceae</taxon>
        <taxon>Alkalidesulfovibrio</taxon>
    </lineage>
</organism>
<keyword evidence="4 5" id="KW-0472">Membrane</keyword>
<dbReference type="EMBL" id="ATHI01000026">
    <property type="protein sequence ID" value="EPR33126.1"/>
    <property type="molecule type" value="Genomic_DNA"/>
</dbReference>
<dbReference type="Pfam" id="PF01925">
    <property type="entry name" value="TauE"/>
    <property type="match status" value="1"/>
</dbReference>
<evidence type="ECO:0000256" key="3">
    <source>
        <dbReference type="ARBA" id="ARBA00022989"/>
    </source>
</evidence>
<dbReference type="STRING" id="1121439.dsat_0567"/>
<evidence type="ECO:0000256" key="2">
    <source>
        <dbReference type="ARBA" id="ARBA00022692"/>
    </source>
</evidence>
<protein>
    <recommendedName>
        <fullName evidence="5">Probable membrane transporter protein</fullName>
    </recommendedName>
</protein>
<keyword evidence="7" id="KW-1185">Reference proteome</keyword>
<proteinExistence type="inferred from homology"/>
<feature type="transmembrane region" description="Helical" evidence="5">
    <location>
        <begin position="227"/>
        <end position="245"/>
    </location>
</feature>
<feature type="transmembrane region" description="Helical" evidence="5">
    <location>
        <begin position="69"/>
        <end position="89"/>
    </location>
</feature>
<dbReference type="PANTHER" id="PTHR43701:SF5">
    <property type="entry name" value="MEMBRANE TRANSPORTER PROTEIN-RELATED"/>
    <property type="match status" value="1"/>
</dbReference>
<dbReference type="InterPro" id="IPR051598">
    <property type="entry name" value="TSUP/Inactive_protease-like"/>
</dbReference>
<dbReference type="Proteomes" id="UP000014975">
    <property type="component" value="Unassembled WGS sequence"/>
</dbReference>
<evidence type="ECO:0000256" key="4">
    <source>
        <dbReference type="ARBA" id="ARBA00023136"/>
    </source>
</evidence>
<comment type="subcellular location">
    <subcellularLocation>
        <location evidence="5">Cell membrane</location>
        <topology evidence="5">Multi-pass membrane protein</topology>
    </subcellularLocation>
    <subcellularLocation>
        <location evidence="1">Membrane</location>
        <topology evidence="1">Multi-pass membrane protein</topology>
    </subcellularLocation>
</comment>
<dbReference type="InterPro" id="IPR002781">
    <property type="entry name" value="TM_pro_TauE-like"/>
</dbReference>
<reference evidence="6 7" key="1">
    <citation type="journal article" date="2013" name="Genome Announc.">
        <title>Draft genome sequences for three mercury-methylating, sulfate-reducing bacteria.</title>
        <authorList>
            <person name="Brown S.D."/>
            <person name="Hurt R.A.Jr."/>
            <person name="Gilmour C.C."/>
            <person name="Elias D.A."/>
        </authorList>
    </citation>
    <scope>NUCLEOTIDE SEQUENCE [LARGE SCALE GENOMIC DNA]</scope>
    <source>
        <strain evidence="6 7">DSM 16529</strain>
    </source>
</reference>
<sequence>MSTLLLALVALLVGTLIGCVGVGGILLIPALAAFSGLDTHVSMATALFSFIFTGIVGTWLYQRKGSIDWSVTVPVCLGAVLFGYLGAMVNSFTNAVYLNTVLACIIIFAGIYTYRPYSGKGILAMEGQSAGKYAALLAIGATVGFGSGLTGVGGPVLSVPMMVILGFSPLTAIATSQVIQIVAAVSGTIGNLKFGAIDFFVGSWVTAVELVGVAIGAHIAHCSGARRLRVIVAVVCVVVGGFILLRSLHALAS</sequence>
<dbReference type="OrthoDB" id="3628926at2"/>
<keyword evidence="2 5" id="KW-0812">Transmembrane</keyword>
<feature type="transmembrane region" description="Helical" evidence="5">
    <location>
        <begin position="42"/>
        <end position="62"/>
    </location>
</feature>
<dbReference type="AlphaFoldDB" id="S7T940"/>
<feature type="transmembrane region" description="Helical" evidence="5">
    <location>
        <begin position="163"/>
        <end position="185"/>
    </location>
</feature>
<gene>
    <name evidence="6" type="ORF">dsat_0567</name>
</gene>
<comment type="caution">
    <text evidence="6">The sequence shown here is derived from an EMBL/GenBank/DDBJ whole genome shotgun (WGS) entry which is preliminary data.</text>
</comment>
<keyword evidence="5" id="KW-1003">Cell membrane</keyword>
<keyword evidence="3 5" id="KW-1133">Transmembrane helix</keyword>
<evidence type="ECO:0000256" key="1">
    <source>
        <dbReference type="ARBA" id="ARBA00004141"/>
    </source>
</evidence>